<gene>
    <name evidence="1" type="ORF">TorRG33x02_165560</name>
</gene>
<protein>
    <submittedName>
        <fullName evidence="1">Uncharacterized protein</fullName>
    </submittedName>
</protein>
<proteinExistence type="predicted"/>
<keyword evidence="2" id="KW-1185">Reference proteome</keyword>
<sequence>LIFFMVSELRFSSVIFPFPMAAPATSKSEVTNLENPVSSNDGAAKTTIFQHKWGCPTDAAAYETIVEKKQIYKFLLGLHENLDEVRCQILATNSFPNVREVFL</sequence>
<dbReference type="InParanoid" id="A0A2P5EQC0"/>
<dbReference type="Proteomes" id="UP000237000">
    <property type="component" value="Unassembled WGS sequence"/>
</dbReference>
<evidence type="ECO:0000313" key="2">
    <source>
        <dbReference type="Proteomes" id="UP000237000"/>
    </source>
</evidence>
<name>A0A2P5EQC0_TREOI</name>
<feature type="non-terminal residue" evidence="1">
    <location>
        <position position="1"/>
    </location>
</feature>
<dbReference type="EMBL" id="JXTC01000114">
    <property type="protein sequence ID" value="PON87712.1"/>
    <property type="molecule type" value="Genomic_DNA"/>
</dbReference>
<reference evidence="2" key="1">
    <citation type="submission" date="2016-06" db="EMBL/GenBank/DDBJ databases">
        <title>Parallel loss of symbiosis genes in relatives of nitrogen-fixing non-legume Parasponia.</title>
        <authorList>
            <person name="Van Velzen R."/>
            <person name="Holmer R."/>
            <person name="Bu F."/>
            <person name="Rutten L."/>
            <person name="Van Zeijl A."/>
            <person name="Liu W."/>
            <person name="Santuari L."/>
            <person name="Cao Q."/>
            <person name="Sharma T."/>
            <person name="Shen D."/>
            <person name="Roswanjaya Y."/>
            <person name="Wardhani T."/>
            <person name="Kalhor M.S."/>
            <person name="Jansen J."/>
            <person name="Van den Hoogen J."/>
            <person name="Gungor B."/>
            <person name="Hartog M."/>
            <person name="Hontelez J."/>
            <person name="Verver J."/>
            <person name="Yang W.-C."/>
            <person name="Schijlen E."/>
            <person name="Repin R."/>
            <person name="Schilthuizen M."/>
            <person name="Schranz E."/>
            <person name="Heidstra R."/>
            <person name="Miyata K."/>
            <person name="Fedorova E."/>
            <person name="Kohlen W."/>
            <person name="Bisseling T."/>
            <person name="Smit S."/>
            <person name="Geurts R."/>
        </authorList>
    </citation>
    <scope>NUCLEOTIDE SEQUENCE [LARGE SCALE GENOMIC DNA]</scope>
    <source>
        <strain evidence="2">cv. RG33-2</strain>
    </source>
</reference>
<dbReference type="OrthoDB" id="1743200at2759"/>
<organism evidence="1 2">
    <name type="scientific">Trema orientale</name>
    <name type="common">Charcoal tree</name>
    <name type="synonym">Celtis orientalis</name>
    <dbReference type="NCBI Taxonomy" id="63057"/>
    <lineage>
        <taxon>Eukaryota</taxon>
        <taxon>Viridiplantae</taxon>
        <taxon>Streptophyta</taxon>
        <taxon>Embryophyta</taxon>
        <taxon>Tracheophyta</taxon>
        <taxon>Spermatophyta</taxon>
        <taxon>Magnoliopsida</taxon>
        <taxon>eudicotyledons</taxon>
        <taxon>Gunneridae</taxon>
        <taxon>Pentapetalae</taxon>
        <taxon>rosids</taxon>
        <taxon>fabids</taxon>
        <taxon>Rosales</taxon>
        <taxon>Cannabaceae</taxon>
        <taxon>Trema</taxon>
    </lineage>
</organism>
<evidence type="ECO:0000313" key="1">
    <source>
        <dbReference type="EMBL" id="PON87712.1"/>
    </source>
</evidence>
<dbReference type="AlphaFoldDB" id="A0A2P5EQC0"/>
<comment type="caution">
    <text evidence="1">The sequence shown here is derived from an EMBL/GenBank/DDBJ whole genome shotgun (WGS) entry which is preliminary data.</text>
</comment>
<dbReference type="STRING" id="63057.A0A2P5EQC0"/>
<accession>A0A2P5EQC0</accession>